<dbReference type="InterPro" id="IPR027417">
    <property type="entry name" value="P-loop_NTPase"/>
</dbReference>
<comment type="similarity">
    <text evidence="4">Belongs to the DEAD box helicase family.</text>
</comment>
<proteinExistence type="inferred from homology"/>
<dbReference type="GO" id="GO:0016787">
    <property type="term" value="F:hydrolase activity"/>
    <property type="evidence" value="ECO:0007669"/>
    <property type="project" value="UniProtKB-KW"/>
</dbReference>
<dbReference type="GO" id="GO:0003724">
    <property type="term" value="F:RNA helicase activity"/>
    <property type="evidence" value="ECO:0007669"/>
    <property type="project" value="UniProtKB-EC"/>
</dbReference>
<sequence length="164" mass="17518">MTAFEAVASLHHKFYFSSLPTDVQAEAIPLILGGGDVLMAAETGSGKTGAFCLPVLQIVWEAMKDVQSGKTSKSGGGGKQFSDFKNWSLNVFDRGDAMAIAEDGLLCQSRDAQKWHGARATRGVVGKGKYCFEATVTDDGLCRVGWATLDASLDLGKFFAPFEL</sequence>
<dbReference type="GO" id="GO:0005524">
    <property type="term" value="F:ATP binding"/>
    <property type="evidence" value="ECO:0007669"/>
    <property type="project" value="UniProtKB-UniRule"/>
</dbReference>
<comment type="function">
    <text evidence="4">RNA helicase.</text>
</comment>
<comment type="catalytic activity">
    <reaction evidence="4">
        <text>ATP + H2O = ADP + phosphate + H(+)</text>
        <dbReference type="Rhea" id="RHEA:13065"/>
        <dbReference type="ChEBI" id="CHEBI:15377"/>
        <dbReference type="ChEBI" id="CHEBI:15378"/>
        <dbReference type="ChEBI" id="CHEBI:30616"/>
        <dbReference type="ChEBI" id="CHEBI:43474"/>
        <dbReference type="ChEBI" id="CHEBI:456216"/>
        <dbReference type="EC" id="3.6.4.13"/>
    </reaction>
</comment>
<dbReference type="InterPro" id="IPR043136">
    <property type="entry name" value="B30.2/SPRY_sf"/>
</dbReference>
<accession>A0A915JQM6</accession>
<dbReference type="GO" id="GO:0003723">
    <property type="term" value="F:RNA binding"/>
    <property type="evidence" value="ECO:0007669"/>
    <property type="project" value="UniProtKB-UniRule"/>
</dbReference>
<evidence type="ECO:0000313" key="7">
    <source>
        <dbReference type="WBParaSite" id="nRc.2.0.1.t28408-RA"/>
    </source>
</evidence>
<keyword evidence="4" id="KW-0347">Helicase</keyword>
<dbReference type="AlphaFoldDB" id="A0A915JQM6"/>
<name>A0A915JQM6_ROMCU</name>
<dbReference type="Gene3D" id="2.60.120.920">
    <property type="match status" value="1"/>
</dbReference>
<keyword evidence="3 4" id="KW-0067">ATP-binding</keyword>
<keyword evidence="6" id="KW-1185">Reference proteome</keyword>
<organism evidence="6 7">
    <name type="scientific">Romanomermis culicivorax</name>
    <name type="common">Nematode worm</name>
    <dbReference type="NCBI Taxonomy" id="13658"/>
    <lineage>
        <taxon>Eukaryota</taxon>
        <taxon>Metazoa</taxon>
        <taxon>Ecdysozoa</taxon>
        <taxon>Nematoda</taxon>
        <taxon>Enoplea</taxon>
        <taxon>Dorylaimia</taxon>
        <taxon>Mermithida</taxon>
        <taxon>Mermithoidea</taxon>
        <taxon>Mermithidae</taxon>
        <taxon>Romanomermis</taxon>
    </lineage>
</organism>
<comment type="domain">
    <text evidence="4">The Q motif is unique to and characteristic of the DEAD box family of RNA helicases and controls ATP binding and hydrolysis.</text>
</comment>
<keyword evidence="4" id="KW-0694">RNA-binding</keyword>
<evidence type="ECO:0000259" key="5">
    <source>
        <dbReference type="Pfam" id="PF00270"/>
    </source>
</evidence>
<feature type="domain" description="DEAD/DEAH-box helicase" evidence="5">
    <location>
        <begin position="21"/>
        <end position="61"/>
    </location>
</feature>
<dbReference type="Pfam" id="PF00270">
    <property type="entry name" value="DEAD"/>
    <property type="match status" value="1"/>
</dbReference>
<evidence type="ECO:0000256" key="2">
    <source>
        <dbReference type="ARBA" id="ARBA00022801"/>
    </source>
</evidence>
<evidence type="ECO:0000256" key="1">
    <source>
        <dbReference type="ARBA" id="ARBA00022741"/>
    </source>
</evidence>
<dbReference type="InterPro" id="IPR011545">
    <property type="entry name" value="DEAD/DEAH_box_helicase_dom"/>
</dbReference>
<reference evidence="7" key="1">
    <citation type="submission" date="2022-11" db="UniProtKB">
        <authorList>
            <consortium name="WormBaseParasite"/>
        </authorList>
    </citation>
    <scope>IDENTIFICATION</scope>
</reference>
<dbReference type="SUPFAM" id="SSF49899">
    <property type="entry name" value="Concanavalin A-like lectins/glucanases"/>
    <property type="match status" value="1"/>
</dbReference>
<evidence type="ECO:0000313" key="6">
    <source>
        <dbReference type="Proteomes" id="UP000887565"/>
    </source>
</evidence>
<evidence type="ECO:0000256" key="4">
    <source>
        <dbReference type="RuleBase" id="RU365068"/>
    </source>
</evidence>
<dbReference type="PANTHER" id="PTHR24031">
    <property type="entry name" value="RNA HELICASE"/>
    <property type="match status" value="1"/>
</dbReference>
<keyword evidence="2 4" id="KW-0378">Hydrolase</keyword>
<protein>
    <recommendedName>
        <fullName evidence="4">ATP-dependent RNA helicase</fullName>
        <ecNumber evidence="4">3.6.4.13</ecNumber>
    </recommendedName>
</protein>
<dbReference type="EC" id="3.6.4.13" evidence="4"/>
<dbReference type="InterPro" id="IPR013320">
    <property type="entry name" value="ConA-like_dom_sf"/>
</dbReference>
<dbReference type="Gene3D" id="3.40.50.300">
    <property type="entry name" value="P-loop containing nucleotide triphosphate hydrolases"/>
    <property type="match status" value="1"/>
</dbReference>
<dbReference type="Proteomes" id="UP000887565">
    <property type="component" value="Unplaced"/>
</dbReference>
<dbReference type="WBParaSite" id="nRc.2.0.1.t28408-RA">
    <property type="protein sequence ID" value="nRc.2.0.1.t28408-RA"/>
    <property type="gene ID" value="nRc.2.0.1.g28408"/>
</dbReference>
<keyword evidence="1 4" id="KW-0547">Nucleotide-binding</keyword>
<evidence type="ECO:0000256" key="3">
    <source>
        <dbReference type="ARBA" id="ARBA00022840"/>
    </source>
</evidence>
<dbReference type="SUPFAM" id="SSF52540">
    <property type="entry name" value="P-loop containing nucleoside triphosphate hydrolases"/>
    <property type="match status" value="1"/>
</dbReference>